<keyword evidence="3" id="KW-0813">Transport</keyword>
<dbReference type="GO" id="GO:0034361">
    <property type="term" value="C:very-low-density lipoprotein particle"/>
    <property type="evidence" value="ECO:0007669"/>
    <property type="project" value="TreeGrafter"/>
</dbReference>
<sequence length="260" mass="28727">MKFLALALALLLAVGSQAAPMLADAPSQLQHIRAAADLYLTQAIARIKSALESIDDAELKERVSQRLDDFHGQLKALQGQVSPVTDSVVSTITDATAELRANIEGDIAALKSETEEKVKELSAVVNKHVEEYRSMLEPILSEYQAKHDQEVAALRVKLDPVMVELRKKMETNVEETKAALSPIVEAVRRKIAERVEAVKLTLTPWVEEYKEQFRGAYAQAQSITPEELAALKDKITPLAEDVKTKLNEIFEAVAATLMKQ</sequence>
<feature type="signal peptide" evidence="14">
    <location>
        <begin position="1"/>
        <end position="18"/>
    </location>
</feature>
<reference evidence="15" key="2">
    <citation type="submission" date="2025-08" db="UniProtKB">
        <authorList>
            <consortium name="Ensembl"/>
        </authorList>
    </citation>
    <scope>IDENTIFICATION</scope>
</reference>
<dbReference type="GO" id="GO:1903561">
    <property type="term" value="C:extracellular vesicle"/>
    <property type="evidence" value="ECO:0007669"/>
    <property type="project" value="TreeGrafter"/>
</dbReference>
<evidence type="ECO:0000256" key="7">
    <source>
        <dbReference type="ARBA" id="ARBA00022737"/>
    </source>
</evidence>
<evidence type="ECO:0000256" key="1">
    <source>
        <dbReference type="ARBA" id="ARBA00004613"/>
    </source>
</evidence>
<comment type="subcellular location">
    <subcellularLocation>
        <location evidence="1">Secreted</location>
    </subcellularLocation>
</comment>
<dbReference type="InParanoid" id="H3DA29"/>
<dbReference type="STRING" id="99883.ENSTNIP00000017370"/>
<keyword evidence="9" id="KW-0445">Lipid transport</keyword>
<dbReference type="GO" id="GO:0005543">
    <property type="term" value="F:phospholipid binding"/>
    <property type="evidence" value="ECO:0007669"/>
    <property type="project" value="TreeGrafter"/>
</dbReference>
<dbReference type="GO" id="GO:0042627">
    <property type="term" value="C:chylomicron"/>
    <property type="evidence" value="ECO:0007669"/>
    <property type="project" value="TreeGrafter"/>
</dbReference>
<dbReference type="GO" id="GO:0033700">
    <property type="term" value="P:phospholipid efflux"/>
    <property type="evidence" value="ECO:0007669"/>
    <property type="project" value="TreeGrafter"/>
</dbReference>
<dbReference type="Proteomes" id="UP000007303">
    <property type="component" value="Unassembled WGS sequence"/>
</dbReference>
<feature type="chain" id="PRO_5003582586" evidence="14">
    <location>
        <begin position="19"/>
        <end position="260"/>
    </location>
</feature>
<dbReference type="GO" id="GO:0120020">
    <property type="term" value="F:cholesterol transfer activity"/>
    <property type="evidence" value="ECO:0007669"/>
    <property type="project" value="TreeGrafter"/>
</dbReference>
<dbReference type="GO" id="GO:0034364">
    <property type="term" value="C:high-density lipoprotein particle"/>
    <property type="evidence" value="ECO:0007669"/>
    <property type="project" value="UniProtKB-KW"/>
</dbReference>
<evidence type="ECO:0000256" key="4">
    <source>
        <dbReference type="ARBA" id="ARBA00022525"/>
    </source>
</evidence>
<evidence type="ECO:0000256" key="10">
    <source>
        <dbReference type="ARBA" id="ARBA00023098"/>
    </source>
</evidence>
<keyword evidence="8" id="KW-0345">HDL</keyword>
<keyword evidence="12" id="KW-0753">Steroid metabolism</keyword>
<comment type="similarity">
    <text evidence="2">Belongs to the apolipoprotein A1/A4/E family.</text>
</comment>
<dbReference type="InterPro" id="IPR050163">
    <property type="entry name" value="Apolipoprotein_A1/A4/E"/>
</dbReference>
<dbReference type="AlphaFoldDB" id="H3DA29"/>
<evidence type="ECO:0000256" key="14">
    <source>
        <dbReference type="SAM" id="SignalP"/>
    </source>
</evidence>
<dbReference type="Pfam" id="PF01442">
    <property type="entry name" value="Apolipoprotein"/>
    <property type="match status" value="1"/>
</dbReference>
<evidence type="ECO:0000256" key="8">
    <source>
        <dbReference type="ARBA" id="ARBA00022850"/>
    </source>
</evidence>
<evidence type="ECO:0000256" key="5">
    <source>
        <dbReference type="ARBA" id="ARBA00022548"/>
    </source>
</evidence>
<dbReference type="InterPro" id="IPR000074">
    <property type="entry name" value="ApoA_E"/>
</dbReference>
<evidence type="ECO:0000256" key="11">
    <source>
        <dbReference type="ARBA" id="ARBA00023166"/>
    </source>
</evidence>
<dbReference type="GO" id="GO:0060228">
    <property type="term" value="F:phosphatidylcholine-sterol O-acyltransferase activator activity"/>
    <property type="evidence" value="ECO:0007669"/>
    <property type="project" value="TreeGrafter"/>
</dbReference>
<dbReference type="HOGENOM" id="CLU_058447_0_0_1"/>
<evidence type="ECO:0000256" key="9">
    <source>
        <dbReference type="ARBA" id="ARBA00023055"/>
    </source>
</evidence>
<keyword evidence="5" id="KW-0153">Cholesterol metabolism</keyword>
<evidence type="ECO:0000256" key="2">
    <source>
        <dbReference type="ARBA" id="ARBA00008788"/>
    </source>
</evidence>
<keyword evidence="6 14" id="KW-0732">Signal</keyword>
<dbReference type="OMA" id="HTAEMDE"/>
<evidence type="ECO:0000256" key="13">
    <source>
        <dbReference type="ARBA" id="ARBA00037506"/>
    </source>
</evidence>
<dbReference type="Gene3D" id="1.20.5.1230">
    <property type="entry name" value="Apolipoprotein A-I"/>
    <property type="match status" value="1"/>
</dbReference>
<evidence type="ECO:0000256" key="3">
    <source>
        <dbReference type="ARBA" id="ARBA00022448"/>
    </source>
</evidence>
<reference evidence="15" key="3">
    <citation type="submission" date="2025-09" db="UniProtKB">
        <authorList>
            <consortium name="Ensembl"/>
        </authorList>
    </citation>
    <scope>IDENTIFICATION</scope>
</reference>
<dbReference type="GO" id="GO:0034362">
    <property type="term" value="C:low-density lipoprotein particle"/>
    <property type="evidence" value="ECO:0007669"/>
    <property type="project" value="TreeGrafter"/>
</dbReference>
<dbReference type="GeneTree" id="ENSGT00950000182929"/>
<keyword evidence="4" id="KW-0964">Secreted</keyword>
<dbReference type="GO" id="GO:0008203">
    <property type="term" value="P:cholesterol metabolic process"/>
    <property type="evidence" value="ECO:0007669"/>
    <property type="project" value="UniProtKB-KW"/>
</dbReference>
<protein>
    <submittedName>
        <fullName evidence="15">Apolipoprotein A-Ib</fullName>
    </submittedName>
</protein>
<dbReference type="GO" id="GO:0055090">
    <property type="term" value="P:acylglycerol homeostasis"/>
    <property type="evidence" value="ECO:0007669"/>
    <property type="project" value="TreeGrafter"/>
</dbReference>
<organism evidence="15 16">
    <name type="scientific">Tetraodon nigroviridis</name>
    <name type="common">Spotted green pufferfish</name>
    <name type="synonym">Chelonodon nigroviridis</name>
    <dbReference type="NCBI Taxonomy" id="99883"/>
    <lineage>
        <taxon>Eukaryota</taxon>
        <taxon>Metazoa</taxon>
        <taxon>Chordata</taxon>
        <taxon>Craniata</taxon>
        <taxon>Vertebrata</taxon>
        <taxon>Euteleostomi</taxon>
        <taxon>Actinopterygii</taxon>
        <taxon>Neopterygii</taxon>
        <taxon>Teleostei</taxon>
        <taxon>Neoteleostei</taxon>
        <taxon>Acanthomorphata</taxon>
        <taxon>Eupercaria</taxon>
        <taxon>Tetraodontiformes</taxon>
        <taxon>Tetradontoidea</taxon>
        <taxon>Tetraodontidae</taxon>
        <taxon>Tetraodon</taxon>
    </lineage>
</organism>
<evidence type="ECO:0000313" key="16">
    <source>
        <dbReference type="Proteomes" id="UP000007303"/>
    </source>
</evidence>
<reference evidence="16" key="1">
    <citation type="journal article" date="2004" name="Nature">
        <title>Genome duplication in the teleost fish Tetraodon nigroviridis reveals the early vertebrate proto-karyotype.</title>
        <authorList>
            <person name="Jaillon O."/>
            <person name="Aury J.-M."/>
            <person name="Brunet F."/>
            <person name="Petit J.-L."/>
            <person name="Stange-Thomann N."/>
            <person name="Mauceli E."/>
            <person name="Bouneau L."/>
            <person name="Fischer C."/>
            <person name="Ozouf-Costaz C."/>
            <person name="Bernot A."/>
            <person name="Nicaud S."/>
            <person name="Jaffe D."/>
            <person name="Fisher S."/>
            <person name="Lutfalla G."/>
            <person name="Dossat C."/>
            <person name="Segurens B."/>
            <person name="Dasilva C."/>
            <person name="Salanoubat M."/>
            <person name="Levy M."/>
            <person name="Boudet N."/>
            <person name="Castellano S."/>
            <person name="Anthouard V."/>
            <person name="Jubin C."/>
            <person name="Castelli V."/>
            <person name="Katinka M."/>
            <person name="Vacherie B."/>
            <person name="Biemont C."/>
            <person name="Skalli Z."/>
            <person name="Cattolico L."/>
            <person name="Poulain J."/>
            <person name="De Berardinis V."/>
            <person name="Cruaud C."/>
            <person name="Duprat S."/>
            <person name="Brottier P."/>
            <person name="Coutanceau J.-P."/>
            <person name="Gouzy J."/>
            <person name="Parra G."/>
            <person name="Lardier G."/>
            <person name="Chapple C."/>
            <person name="McKernan K.J."/>
            <person name="McEwan P."/>
            <person name="Bosak S."/>
            <person name="Kellis M."/>
            <person name="Volff J.-N."/>
            <person name="Guigo R."/>
            <person name="Zody M.C."/>
            <person name="Mesirov J."/>
            <person name="Lindblad-Toh K."/>
            <person name="Birren B."/>
            <person name="Nusbaum C."/>
            <person name="Kahn D."/>
            <person name="Robinson-Rechavi M."/>
            <person name="Laudet V."/>
            <person name="Schachter V."/>
            <person name="Quetier F."/>
            <person name="Saurin W."/>
            <person name="Scarpelli C."/>
            <person name="Wincker P."/>
            <person name="Lander E.S."/>
            <person name="Weissenbach J."/>
            <person name="Roest Crollius H."/>
        </authorList>
    </citation>
    <scope>NUCLEOTIDE SEQUENCE [LARGE SCALE GENOMIC DNA]</scope>
</reference>
<dbReference type="SUPFAM" id="SSF58113">
    <property type="entry name" value="Apolipoprotein A-I"/>
    <property type="match status" value="1"/>
</dbReference>
<name>H3DA29_TETNG</name>
<evidence type="ECO:0000313" key="15">
    <source>
        <dbReference type="Ensembl" id="ENSTNIP00000017370.1"/>
    </source>
</evidence>
<keyword evidence="16" id="KW-1185">Reference proteome</keyword>
<dbReference type="PANTHER" id="PTHR18976:SF11">
    <property type="entry name" value="APOLIPOPROTEIN A-I"/>
    <property type="match status" value="1"/>
</dbReference>
<keyword evidence="10" id="KW-0443">Lipid metabolism</keyword>
<accession>H3DA29</accession>
<evidence type="ECO:0000256" key="12">
    <source>
        <dbReference type="ARBA" id="ARBA00023221"/>
    </source>
</evidence>
<comment type="function">
    <text evidence="13">Participates in the reverse transport of cholesterol from tissues to the liver for excretion by promoting cholesterol efflux from tissues and by acting as a cofactor for the lecithin cholesterol acyltransferase (LCAT).</text>
</comment>
<keyword evidence="7" id="KW-0677">Repeat</keyword>
<evidence type="ECO:0000256" key="6">
    <source>
        <dbReference type="ARBA" id="ARBA00022729"/>
    </source>
</evidence>
<dbReference type="Ensembl" id="ENSTNIT00000017588.1">
    <property type="protein sequence ID" value="ENSTNIP00000017370.1"/>
    <property type="gene ID" value="ENSTNIG00000014353.1"/>
</dbReference>
<dbReference type="GO" id="GO:0042157">
    <property type="term" value="P:lipoprotein metabolic process"/>
    <property type="evidence" value="ECO:0007669"/>
    <property type="project" value="InterPro"/>
</dbReference>
<dbReference type="PANTHER" id="PTHR18976">
    <property type="entry name" value="APOLIPOPROTEIN"/>
    <property type="match status" value="1"/>
</dbReference>
<proteinExistence type="inferred from homology"/>
<keyword evidence="11" id="KW-1207">Sterol metabolism</keyword>
<dbReference type="GO" id="GO:0033344">
    <property type="term" value="P:cholesterol efflux"/>
    <property type="evidence" value="ECO:0007669"/>
    <property type="project" value="TreeGrafter"/>
</dbReference>